<dbReference type="PANTHER" id="PTHR12811">
    <property type="entry name" value="VACUOLAR PROTEIN SORTING VPS16"/>
    <property type="match status" value="1"/>
</dbReference>
<reference evidence="6 7" key="1">
    <citation type="submission" date="2019-09" db="EMBL/GenBank/DDBJ databases">
        <title>Bird 10,000 Genomes (B10K) Project - Family phase.</title>
        <authorList>
            <person name="Zhang G."/>
        </authorList>
    </citation>
    <scope>NUCLEOTIDE SEQUENCE [LARGE SCALE GENOMIC DNA]</scope>
    <source>
        <strain evidence="6">B10K-DU-002-23</strain>
        <tissue evidence="6">Muscle</tissue>
    </source>
</reference>
<dbReference type="Proteomes" id="UP000532545">
    <property type="component" value="Unassembled WGS sequence"/>
</dbReference>
<evidence type="ECO:0000259" key="5">
    <source>
        <dbReference type="Pfam" id="PF04841"/>
    </source>
</evidence>
<dbReference type="GO" id="GO:0005765">
    <property type="term" value="C:lysosomal membrane"/>
    <property type="evidence" value="ECO:0007669"/>
    <property type="project" value="TreeGrafter"/>
</dbReference>
<evidence type="ECO:0000256" key="3">
    <source>
        <dbReference type="SAM" id="Coils"/>
    </source>
</evidence>
<comment type="similarity">
    <text evidence="1">Belongs to the VPS16 family.</text>
</comment>
<comment type="caution">
    <text evidence="6">The sequence shown here is derived from an EMBL/GenBank/DDBJ whole genome shotgun (WGS) entry which is preliminary data.</text>
</comment>
<protein>
    <recommendedName>
        <fullName evidence="2">Vacuolar protein sorting-associated protein 16 homolog</fullName>
    </recommendedName>
</protein>
<dbReference type="GO" id="GO:0016197">
    <property type="term" value="P:endosomal transport"/>
    <property type="evidence" value="ECO:0007669"/>
    <property type="project" value="TreeGrafter"/>
</dbReference>
<dbReference type="InterPro" id="IPR006926">
    <property type="entry name" value="Vps16_N"/>
</dbReference>
<dbReference type="AlphaFoldDB" id="A0A7L1LZT0"/>
<feature type="coiled-coil region" evidence="3">
    <location>
        <begin position="161"/>
        <end position="188"/>
    </location>
</feature>
<gene>
    <name evidence="6" type="primary">Vps16</name>
    <name evidence="6" type="ORF">BOMGAR_R07268</name>
</gene>
<organism evidence="6 7">
    <name type="scientific">Bombycilla garrulus</name>
    <name type="common">Bohemian waxwing</name>
    <name type="synonym">Lanius garrulus</name>
    <dbReference type="NCBI Taxonomy" id="125297"/>
    <lineage>
        <taxon>Eukaryota</taxon>
        <taxon>Metazoa</taxon>
        <taxon>Chordata</taxon>
        <taxon>Craniata</taxon>
        <taxon>Vertebrata</taxon>
        <taxon>Euteleostomi</taxon>
        <taxon>Archelosauria</taxon>
        <taxon>Archosauria</taxon>
        <taxon>Dinosauria</taxon>
        <taxon>Saurischia</taxon>
        <taxon>Theropoda</taxon>
        <taxon>Coelurosauria</taxon>
        <taxon>Aves</taxon>
        <taxon>Neognathae</taxon>
        <taxon>Neoaves</taxon>
        <taxon>Telluraves</taxon>
        <taxon>Australaves</taxon>
        <taxon>Passeriformes</taxon>
        <taxon>Bombycillidae</taxon>
        <taxon>Bombycilla</taxon>
    </lineage>
</organism>
<evidence type="ECO:0000259" key="4">
    <source>
        <dbReference type="Pfam" id="PF04840"/>
    </source>
</evidence>
<dbReference type="GO" id="GO:0030897">
    <property type="term" value="C:HOPS complex"/>
    <property type="evidence" value="ECO:0007669"/>
    <property type="project" value="TreeGrafter"/>
</dbReference>
<keyword evidence="3" id="KW-0175">Coiled coil</keyword>
<dbReference type="Pfam" id="PF04841">
    <property type="entry name" value="Vps16_N"/>
    <property type="match status" value="1"/>
</dbReference>
<feature type="domain" description="Vps16 N-terminal" evidence="5">
    <location>
        <begin position="144"/>
        <end position="232"/>
    </location>
</feature>
<feature type="non-terminal residue" evidence="6">
    <location>
        <position position="445"/>
    </location>
</feature>
<evidence type="ECO:0000313" key="7">
    <source>
        <dbReference type="Proteomes" id="UP000532545"/>
    </source>
</evidence>
<evidence type="ECO:0000313" key="6">
    <source>
        <dbReference type="EMBL" id="NXN80133.1"/>
    </source>
</evidence>
<dbReference type="GO" id="GO:0006886">
    <property type="term" value="P:intracellular protein transport"/>
    <property type="evidence" value="ECO:0007669"/>
    <property type="project" value="InterPro"/>
</dbReference>
<dbReference type="EMBL" id="VXBU01004410">
    <property type="protein sequence ID" value="NXN80133.1"/>
    <property type="molecule type" value="Genomic_DNA"/>
</dbReference>
<keyword evidence="7" id="KW-1185">Reference proteome</keyword>
<proteinExistence type="inferred from homology"/>
<evidence type="ECO:0000256" key="1">
    <source>
        <dbReference type="ARBA" id="ARBA00009250"/>
    </source>
</evidence>
<dbReference type="InterPro" id="IPR006925">
    <property type="entry name" value="Vps16_C"/>
</dbReference>
<dbReference type="InterPro" id="IPR016534">
    <property type="entry name" value="VPS16"/>
</dbReference>
<dbReference type="OrthoDB" id="1792at2759"/>
<feature type="domain" description="Vps16 C-terminal" evidence="4">
    <location>
        <begin position="329"/>
        <end position="445"/>
    </location>
</feature>
<dbReference type="GO" id="GO:0005768">
    <property type="term" value="C:endosome"/>
    <property type="evidence" value="ECO:0007669"/>
    <property type="project" value="TreeGrafter"/>
</dbReference>
<dbReference type="GO" id="GO:0003779">
    <property type="term" value="F:actin binding"/>
    <property type="evidence" value="ECO:0007669"/>
    <property type="project" value="TreeGrafter"/>
</dbReference>
<sequence>VPVSPGLQKPPVCWAVLSQDRVTMVLLAVGQELFLLDNTSCSVVVRERVMGRHSLALLALGVSPDPFPEKFCEFNTAIRTPPKQMVWLDPPGTAGMSLPMDGEEWDGIEGPSPPTPFHDPGAGGCCQCHQVPPPRPRFVPVPAEASQEIFRIASMAPGALLLEAQKEYEKESQKADEYLREIREQQLLPEAVGQCIEAAGYEHEPDTQKSLLRAASFGKCFLDKFPPEGFVRMCQDLRVLNAIRDYQIGIPLTFTQYKQLTIEVLLDRLVLRRLYPLAIRICEFLRLPEIQGVSRILAHWACYKVQQKDKSDEEVAQAINQKLGDAAGISYSDIATRAYDCGRAELAIKKKTQPKPFCPQFPLCPQLPVSLMSPIVPVSPVYTVVLHLKNELNRGTFFMTLQNQPVALSLYRQFCRHQERETLKDLYNQDDNHQELGNFHVHSGY</sequence>
<evidence type="ECO:0000256" key="2">
    <source>
        <dbReference type="ARBA" id="ARBA00017947"/>
    </source>
</evidence>
<dbReference type="GO" id="GO:0042144">
    <property type="term" value="P:vacuole fusion, non-autophagic"/>
    <property type="evidence" value="ECO:0007669"/>
    <property type="project" value="TreeGrafter"/>
</dbReference>
<feature type="non-terminal residue" evidence="6">
    <location>
        <position position="1"/>
    </location>
</feature>
<name>A0A7L1LZT0_BOMGA</name>
<dbReference type="Pfam" id="PF04840">
    <property type="entry name" value="Vps16_C"/>
    <property type="match status" value="1"/>
</dbReference>
<accession>A0A7L1LZT0</accession>
<dbReference type="PANTHER" id="PTHR12811:SF0">
    <property type="entry name" value="VACUOLAR PROTEIN SORTING-ASSOCIATED PROTEIN 16 HOMOLOG"/>
    <property type="match status" value="1"/>
</dbReference>